<dbReference type="EMBL" id="CAJEWN010000490">
    <property type="protein sequence ID" value="CAD2184098.1"/>
    <property type="molecule type" value="Genomic_DNA"/>
</dbReference>
<reference evidence="1 2" key="1">
    <citation type="submission" date="2020-08" db="EMBL/GenBank/DDBJ databases">
        <authorList>
            <person name="Koutsovoulos G."/>
            <person name="Danchin GJ E."/>
        </authorList>
    </citation>
    <scope>NUCLEOTIDE SEQUENCE [LARGE SCALE GENOMIC DNA]</scope>
</reference>
<comment type="caution">
    <text evidence="1">The sequence shown here is derived from an EMBL/GenBank/DDBJ whole genome shotgun (WGS) entry which is preliminary data.</text>
</comment>
<dbReference type="AlphaFoldDB" id="A0A6V7WBE4"/>
<sequence>MQQNAFLLKVICGHVGDELDIYRGSDIHIYLFNTIYQHLKGFWVLSRILSPYHVFNMLKTKNKMKTREENIFSIGRILCLIKCGGRKTKNL</sequence>
<proteinExistence type="predicted"/>
<protein>
    <submittedName>
        <fullName evidence="1">Uncharacterized protein</fullName>
    </submittedName>
</protein>
<evidence type="ECO:0000313" key="1">
    <source>
        <dbReference type="EMBL" id="CAD2184098.1"/>
    </source>
</evidence>
<dbReference type="Proteomes" id="UP000580250">
    <property type="component" value="Unassembled WGS sequence"/>
</dbReference>
<organism evidence="1 2">
    <name type="scientific">Meloidogyne enterolobii</name>
    <name type="common">Root-knot nematode worm</name>
    <name type="synonym">Meloidogyne mayaguensis</name>
    <dbReference type="NCBI Taxonomy" id="390850"/>
    <lineage>
        <taxon>Eukaryota</taxon>
        <taxon>Metazoa</taxon>
        <taxon>Ecdysozoa</taxon>
        <taxon>Nematoda</taxon>
        <taxon>Chromadorea</taxon>
        <taxon>Rhabditida</taxon>
        <taxon>Tylenchina</taxon>
        <taxon>Tylenchomorpha</taxon>
        <taxon>Tylenchoidea</taxon>
        <taxon>Meloidogynidae</taxon>
        <taxon>Meloidogyninae</taxon>
        <taxon>Meloidogyne</taxon>
    </lineage>
</organism>
<evidence type="ECO:0000313" key="2">
    <source>
        <dbReference type="Proteomes" id="UP000580250"/>
    </source>
</evidence>
<accession>A0A6V7WBE4</accession>
<gene>
    <name evidence="1" type="ORF">MENT_LOCUS36433</name>
</gene>
<name>A0A6V7WBE4_MELEN</name>